<dbReference type="GO" id="GO:0016757">
    <property type="term" value="F:glycosyltransferase activity"/>
    <property type="evidence" value="ECO:0007669"/>
    <property type="project" value="InterPro"/>
</dbReference>
<dbReference type="EMBL" id="AQHV01000014">
    <property type="protein sequence ID" value="KKB53862.1"/>
    <property type="molecule type" value="Genomic_DNA"/>
</dbReference>
<dbReference type="PATRIC" id="fig|927665.4.peg.3508"/>
<reference evidence="3 4" key="1">
    <citation type="submission" date="2013-04" db="EMBL/GenBank/DDBJ databases">
        <title>The Genome Sequence of Parabacteroides goldsteinii DSM 19448.</title>
        <authorList>
            <consortium name="The Broad Institute Genomics Platform"/>
            <person name="Earl A."/>
            <person name="Ward D."/>
            <person name="Feldgarden M."/>
            <person name="Gevers D."/>
            <person name="Martens E."/>
            <person name="Sakamoto M."/>
            <person name="Benno Y."/>
            <person name="Song Y."/>
            <person name="Liu C."/>
            <person name="Lee J."/>
            <person name="Bolanos M."/>
            <person name="Vaisanen M.L."/>
            <person name="Finegold S.M."/>
            <person name="Walker B."/>
            <person name="Young S."/>
            <person name="Zeng Q."/>
            <person name="Gargeya S."/>
            <person name="Fitzgerald M."/>
            <person name="Haas B."/>
            <person name="Abouelleil A."/>
            <person name="Allen A.W."/>
            <person name="Alvarado L."/>
            <person name="Arachchi H.M."/>
            <person name="Berlin A.M."/>
            <person name="Chapman S.B."/>
            <person name="Gainer-Dewar J."/>
            <person name="Goldberg J."/>
            <person name="Griggs A."/>
            <person name="Gujja S."/>
            <person name="Hansen M."/>
            <person name="Howarth C."/>
            <person name="Imamovic A."/>
            <person name="Ireland A."/>
            <person name="Larimer J."/>
            <person name="McCowan C."/>
            <person name="Murphy C."/>
            <person name="Pearson M."/>
            <person name="Poon T.W."/>
            <person name="Priest M."/>
            <person name="Roberts A."/>
            <person name="Saif S."/>
            <person name="Shea T."/>
            <person name="Sisk P."/>
            <person name="Sykes S."/>
            <person name="Wortman J."/>
            <person name="Nusbaum C."/>
            <person name="Birren B."/>
        </authorList>
    </citation>
    <scope>NUCLEOTIDE SEQUENCE [LARGE SCALE GENOMIC DNA]</scope>
    <source>
        <strain evidence="3 4">DSM 19448</strain>
    </source>
</reference>
<dbReference type="Pfam" id="PF13579">
    <property type="entry name" value="Glyco_trans_4_4"/>
    <property type="match status" value="1"/>
</dbReference>
<gene>
    <name evidence="3" type="ORF">HMPREF1535_03415</name>
</gene>
<protein>
    <recommendedName>
        <fullName evidence="5">Glycosyl transferase family 1 domain-containing protein</fullName>
    </recommendedName>
</protein>
<dbReference type="AlphaFoldDB" id="A0A0F5J8X5"/>
<evidence type="ECO:0000313" key="3">
    <source>
        <dbReference type="EMBL" id="KKB53862.1"/>
    </source>
</evidence>
<dbReference type="InterPro" id="IPR001296">
    <property type="entry name" value="Glyco_trans_1"/>
</dbReference>
<evidence type="ECO:0000313" key="4">
    <source>
        <dbReference type="Proteomes" id="UP000033047"/>
    </source>
</evidence>
<dbReference type="RefSeq" id="WP_046146884.1">
    <property type="nucleotide sequence ID" value="NZ_KQ033913.1"/>
</dbReference>
<evidence type="ECO:0008006" key="5">
    <source>
        <dbReference type="Google" id="ProtNLM"/>
    </source>
</evidence>
<feature type="domain" description="Glycosyl transferase family 1" evidence="1">
    <location>
        <begin position="187"/>
        <end position="343"/>
    </location>
</feature>
<comment type="caution">
    <text evidence="3">The sequence shown here is derived from an EMBL/GenBank/DDBJ whole genome shotgun (WGS) entry which is preliminary data.</text>
</comment>
<accession>A0A0F5J8X5</accession>
<dbReference type="SUPFAM" id="SSF53756">
    <property type="entry name" value="UDP-Glycosyltransferase/glycogen phosphorylase"/>
    <property type="match status" value="1"/>
</dbReference>
<dbReference type="Proteomes" id="UP000033047">
    <property type="component" value="Unassembled WGS sequence"/>
</dbReference>
<dbReference type="STRING" id="927665.HMPREF1535_03415"/>
<evidence type="ECO:0000259" key="2">
    <source>
        <dbReference type="Pfam" id="PF13579"/>
    </source>
</evidence>
<dbReference type="Gene3D" id="3.40.50.2000">
    <property type="entry name" value="Glycogen Phosphorylase B"/>
    <property type="match status" value="2"/>
</dbReference>
<dbReference type="Pfam" id="PF00534">
    <property type="entry name" value="Glycos_transf_1"/>
    <property type="match status" value="1"/>
</dbReference>
<sequence length="377" mass="42976">MKILHVIPFLSAESGGPAVSTLLPVRYLNGMGKDIEILTFRPSSRETVISDESFIRYLPELKGWRGRAGYSSRLKEALEKNAGTDVYHIQGLWLYSVYLTAHMASEKRKPYIITLRGMLYPEALKQSAVTKKLALSFFQRRQLQEAACVQATCEEEMYYYREMGFTNPVAIIPNPVELEPVADAVSKPDDIKRFGYLGRIHPRKHIERLIDCWQRLDEPGELVIMGNGEPGYVAYLKEKVEKALLKQVRFTGLVTGDEKKRLLASLSCLVVPSDFENFGRIIPEALMQGIPVIASTGTPWRELETCRCGWWVKNDSETLTDTMRKVLACDKALLDEMGERGRQLVLKKYTVEKVSGQLEVMYDWVTGKIDKPDFIYY</sequence>
<dbReference type="PANTHER" id="PTHR12526:SF637">
    <property type="entry name" value="GLYCOSYLTRANSFERASE EPSF-RELATED"/>
    <property type="match status" value="1"/>
</dbReference>
<feature type="domain" description="Glycosyltransferase subfamily 4-like N-terminal" evidence="2">
    <location>
        <begin position="15"/>
        <end position="174"/>
    </location>
</feature>
<name>A0A0F5J8X5_9BACT</name>
<dbReference type="InterPro" id="IPR028098">
    <property type="entry name" value="Glyco_trans_4-like_N"/>
</dbReference>
<dbReference type="PANTHER" id="PTHR12526">
    <property type="entry name" value="GLYCOSYLTRANSFERASE"/>
    <property type="match status" value="1"/>
</dbReference>
<organism evidence="3 4">
    <name type="scientific">Parabacteroides goldsteinii DSM 19448 = WAL 12034</name>
    <dbReference type="NCBI Taxonomy" id="927665"/>
    <lineage>
        <taxon>Bacteria</taxon>
        <taxon>Pseudomonadati</taxon>
        <taxon>Bacteroidota</taxon>
        <taxon>Bacteroidia</taxon>
        <taxon>Bacteroidales</taxon>
        <taxon>Tannerellaceae</taxon>
        <taxon>Parabacteroides</taxon>
    </lineage>
</organism>
<dbReference type="HOGENOM" id="CLU_009583_2_1_10"/>
<evidence type="ECO:0000259" key="1">
    <source>
        <dbReference type="Pfam" id="PF00534"/>
    </source>
</evidence>
<proteinExistence type="predicted"/>